<keyword evidence="2" id="KW-1133">Transmembrane helix</keyword>
<accession>A0ABX6JYG4</accession>
<feature type="transmembrane region" description="Helical" evidence="2">
    <location>
        <begin position="31"/>
        <end position="53"/>
    </location>
</feature>
<feature type="region of interest" description="Disordered" evidence="1">
    <location>
        <begin position="780"/>
        <end position="805"/>
    </location>
</feature>
<sequence>MTGQLWWVVGAAGAGAFATVLAGWRWRWGSLTIAALIVLFVVLVVPLAVPSALNGGALATLRGVGDGLASVALGWKQLLTLTLPVGSYQTVLVPLFVVMLVTVASMGALALRGGRWAPFAAIPMMLPVLFGTIFGASNVSDSVTLGSLEVAAPRELALWLGVFCVGAIWVAWSSGMARRAALRLGRDPMSDSTSNSRQGLGSVRRNAVVRAGVGVLLVCAALVAGLTFVPVLDNGSRSVARDAIDPELVVRKQTSPLAGYRVWKRDALLATPVFSVSSSEQLPARLRIAVLDRYDGVDFTVGDSVAVGRFSRYPSGESLPKSSRVRVEIDEGYEGVWVPLAMPLGGPPSFGGNRANKLADSFYVNRDLGSAVAVPTTSGLRSGDSYSANMAVVADAKLGANPAHPDPQIDVESMPELDRWLRVQQLPSTGEGLSDAVQRLRDRGYLSHSLTSEAGERDWLTALPKEYGTKFVPSPGGHSIARIEQVFKQLNDQQQAAGERAKENMLVAGIGDDEQFATAAALIARTMGFDSRVVLGVRLGGEDDGVPGVPACQRECTGDNIAAWVEARGSDGVWAPLDVTPQVEIPPTTLEEGELLPEYPSVPEERDATESDPPVGTSDSEATDTPNKNTDGLSALWPIIRVIGLSLATLLLIALPLLFLPFVKRSRSRRRRGAASAEIQTLGAWDEVIDLYADTGMRVKRTGSRRETATQLGLESGDWIAWTVDRAVYAPEGIRVESAQQLWQVVDGEIAKRLSGLSGWKRLRARYSLASFGVGAFGRNRSTASSKPQKPSPSNARVKPMETQP</sequence>
<evidence type="ECO:0000313" key="5">
    <source>
        <dbReference type="Proteomes" id="UP000503441"/>
    </source>
</evidence>
<keyword evidence="2" id="KW-0812">Transmembrane</keyword>
<feature type="compositionally biased region" description="Polar residues" evidence="1">
    <location>
        <begin position="617"/>
        <end position="630"/>
    </location>
</feature>
<dbReference type="Proteomes" id="UP000503441">
    <property type="component" value="Chromosome"/>
</dbReference>
<proteinExistence type="predicted"/>
<name>A0ABX6JYG4_9MICO</name>
<feature type="compositionally biased region" description="Polar residues" evidence="1">
    <location>
        <begin position="780"/>
        <end position="795"/>
    </location>
</feature>
<gene>
    <name evidence="4" type="ORF">G7066_13645</name>
</gene>
<dbReference type="InterPro" id="IPR038765">
    <property type="entry name" value="Papain-like_cys_pep_sf"/>
</dbReference>
<evidence type="ECO:0000259" key="3">
    <source>
        <dbReference type="Pfam" id="PF01841"/>
    </source>
</evidence>
<feature type="transmembrane region" description="Helical" evidence="2">
    <location>
        <begin position="207"/>
        <end position="232"/>
    </location>
</feature>
<keyword evidence="5" id="KW-1185">Reference proteome</keyword>
<keyword evidence="2" id="KW-0472">Membrane</keyword>
<feature type="transmembrane region" description="Helical" evidence="2">
    <location>
        <begin position="91"/>
        <end position="111"/>
    </location>
</feature>
<feature type="transmembrane region" description="Helical" evidence="2">
    <location>
        <begin position="6"/>
        <end position="24"/>
    </location>
</feature>
<protein>
    <submittedName>
        <fullName evidence="4">Transglutaminase domain-containing protein</fullName>
    </submittedName>
</protein>
<dbReference type="InterPro" id="IPR002931">
    <property type="entry name" value="Transglutaminase-like"/>
</dbReference>
<feature type="transmembrane region" description="Helical" evidence="2">
    <location>
        <begin position="118"/>
        <end position="136"/>
    </location>
</feature>
<dbReference type="SUPFAM" id="SSF54001">
    <property type="entry name" value="Cysteine proteinases"/>
    <property type="match status" value="1"/>
</dbReference>
<feature type="transmembrane region" description="Helical" evidence="2">
    <location>
        <begin position="635"/>
        <end position="663"/>
    </location>
</feature>
<feature type="region of interest" description="Disordered" evidence="1">
    <location>
        <begin position="584"/>
        <end position="630"/>
    </location>
</feature>
<evidence type="ECO:0000256" key="1">
    <source>
        <dbReference type="SAM" id="MobiDB-lite"/>
    </source>
</evidence>
<feature type="domain" description="Transglutaminase-like" evidence="3">
    <location>
        <begin position="495"/>
        <end position="578"/>
    </location>
</feature>
<evidence type="ECO:0000313" key="4">
    <source>
        <dbReference type="EMBL" id="QIM19356.1"/>
    </source>
</evidence>
<dbReference type="Pfam" id="PF01841">
    <property type="entry name" value="Transglut_core"/>
    <property type="match status" value="1"/>
</dbReference>
<evidence type="ECO:0000256" key="2">
    <source>
        <dbReference type="SAM" id="Phobius"/>
    </source>
</evidence>
<dbReference type="EMBL" id="CP049933">
    <property type="protein sequence ID" value="QIM19356.1"/>
    <property type="molecule type" value="Genomic_DNA"/>
</dbReference>
<organism evidence="4 5">
    <name type="scientific">Leucobacter coleopterorum</name>
    <dbReference type="NCBI Taxonomy" id="2714933"/>
    <lineage>
        <taxon>Bacteria</taxon>
        <taxon>Bacillati</taxon>
        <taxon>Actinomycetota</taxon>
        <taxon>Actinomycetes</taxon>
        <taxon>Micrococcales</taxon>
        <taxon>Microbacteriaceae</taxon>
        <taxon>Leucobacter</taxon>
    </lineage>
</organism>
<reference evidence="4 5" key="1">
    <citation type="submission" date="2020-03" db="EMBL/GenBank/DDBJ databases">
        <title>Leucobacter sp. nov., isolated from beetles.</title>
        <authorList>
            <person name="Hyun D.-W."/>
            <person name="Bae J.-W."/>
        </authorList>
    </citation>
    <scope>NUCLEOTIDE SEQUENCE [LARGE SCALE GENOMIC DNA]</scope>
    <source>
        <strain evidence="4 5">HDW9A</strain>
    </source>
</reference>
<feature type="transmembrane region" description="Helical" evidence="2">
    <location>
        <begin position="156"/>
        <end position="177"/>
    </location>
</feature>